<proteinExistence type="inferred from homology"/>
<protein>
    <recommendedName>
        <fullName evidence="3">Carboxylic ester hydrolase</fullName>
        <ecNumber evidence="3">3.1.1.-</ecNumber>
    </recommendedName>
</protein>
<dbReference type="EMBL" id="CAJOBJ010218715">
    <property type="protein sequence ID" value="CAF5028159.1"/>
    <property type="molecule type" value="Genomic_DNA"/>
</dbReference>
<evidence type="ECO:0000256" key="1">
    <source>
        <dbReference type="ARBA" id="ARBA00005964"/>
    </source>
</evidence>
<dbReference type="SUPFAM" id="SSF53474">
    <property type="entry name" value="alpha/beta-Hydrolases"/>
    <property type="match status" value="1"/>
</dbReference>
<evidence type="ECO:0000313" key="5">
    <source>
        <dbReference type="EMBL" id="CAF4853003.1"/>
    </source>
</evidence>
<dbReference type="EMBL" id="CAJOBH010153061">
    <property type="protein sequence ID" value="CAF4853003.1"/>
    <property type="molecule type" value="Genomic_DNA"/>
</dbReference>
<dbReference type="Proteomes" id="UP000681967">
    <property type="component" value="Unassembled WGS sequence"/>
</dbReference>
<feature type="domain" description="Carboxylesterase type B" evidence="4">
    <location>
        <begin position="1"/>
        <end position="59"/>
    </location>
</feature>
<dbReference type="GO" id="GO:0016787">
    <property type="term" value="F:hydrolase activity"/>
    <property type="evidence" value="ECO:0007669"/>
    <property type="project" value="UniProtKB-KW"/>
</dbReference>
<dbReference type="InterPro" id="IPR029058">
    <property type="entry name" value="AB_hydrolase_fold"/>
</dbReference>
<comment type="similarity">
    <text evidence="1 3">Belongs to the type-B carboxylesterase/lipase family.</text>
</comment>
<dbReference type="Gene3D" id="3.40.50.1820">
    <property type="entry name" value="alpha/beta hydrolase"/>
    <property type="match status" value="1"/>
</dbReference>
<feature type="non-terminal residue" evidence="6">
    <location>
        <position position="1"/>
    </location>
</feature>
<dbReference type="InterPro" id="IPR019826">
    <property type="entry name" value="Carboxylesterase_B_AS"/>
</dbReference>
<dbReference type="EC" id="3.1.1.-" evidence="3"/>
<evidence type="ECO:0000256" key="3">
    <source>
        <dbReference type="RuleBase" id="RU361235"/>
    </source>
</evidence>
<keyword evidence="2 3" id="KW-0378">Hydrolase</keyword>
<gene>
    <name evidence="5" type="ORF">BYL167_LOCUS50275</name>
    <name evidence="6" type="ORF">GIL414_LOCUS58750</name>
</gene>
<dbReference type="Proteomes" id="UP000681720">
    <property type="component" value="Unassembled WGS sequence"/>
</dbReference>
<dbReference type="PANTHER" id="PTHR43903">
    <property type="entry name" value="NEUROLIGIN"/>
    <property type="match status" value="1"/>
</dbReference>
<organism evidence="6 7">
    <name type="scientific">Rotaria magnacalcarata</name>
    <dbReference type="NCBI Taxonomy" id="392030"/>
    <lineage>
        <taxon>Eukaryota</taxon>
        <taxon>Metazoa</taxon>
        <taxon>Spiralia</taxon>
        <taxon>Gnathifera</taxon>
        <taxon>Rotifera</taxon>
        <taxon>Eurotatoria</taxon>
        <taxon>Bdelloidea</taxon>
        <taxon>Philodinida</taxon>
        <taxon>Philodinidae</taxon>
        <taxon>Rotaria</taxon>
    </lineage>
</organism>
<comment type="caution">
    <text evidence="6">The sequence shown here is derived from an EMBL/GenBank/DDBJ whole genome shotgun (WGS) entry which is preliminary data.</text>
</comment>
<feature type="non-terminal residue" evidence="6">
    <location>
        <position position="61"/>
    </location>
</feature>
<evidence type="ECO:0000313" key="7">
    <source>
        <dbReference type="Proteomes" id="UP000681720"/>
    </source>
</evidence>
<evidence type="ECO:0000256" key="2">
    <source>
        <dbReference type="ARBA" id="ARBA00022801"/>
    </source>
</evidence>
<evidence type="ECO:0000313" key="6">
    <source>
        <dbReference type="EMBL" id="CAF5028159.1"/>
    </source>
</evidence>
<dbReference type="Pfam" id="PF00135">
    <property type="entry name" value="COesterase"/>
    <property type="match status" value="1"/>
</dbReference>
<dbReference type="AlphaFoldDB" id="A0A8S3DKD9"/>
<dbReference type="InterPro" id="IPR002018">
    <property type="entry name" value="CarbesteraseB"/>
</dbReference>
<name>A0A8S3DKD9_9BILA</name>
<dbReference type="InterPro" id="IPR051093">
    <property type="entry name" value="Neuroligin/BSAL"/>
</dbReference>
<evidence type="ECO:0000259" key="4">
    <source>
        <dbReference type="Pfam" id="PF00135"/>
    </source>
</evidence>
<accession>A0A8S3DKD9</accession>
<reference evidence="6" key="1">
    <citation type="submission" date="2021-02" db="EMBL/GenBank/DDBJ databases">
        <authorList>
            <person name="Nowell W R."/>
        </authorList>
    </citation>
    <scope>NUCLEOTIDE SEQUENCE</scope>
</reference>
<sequence>WIYENAHLFGGDPNRITLVGHSAGAGNVMLIPASRYSRGMIRRVISQSGTGLAPWSINRTP</sequence>
<dbReference type="PROSITE" id="PS00122">
    <property type="entry name" value="CARBOXYLESTERASE_B_1"/>
    <property type="match status" value="1"/>
</dbReference>